<dbReference type="EC" id="2.7.1.82" evidence="5"/>
<dbReference type="EMBL" id="NCKU01006503">
    <property type="protein sequence ID" value="RWS03437.1"/>
    <property type="molecule type" value="Genomic_DNA"/>
</dbReference>
<evidence type="ECO:0000256" key="1">
    <source>
        <dbReference type="ARBA" id="ARBA00023209"/>
    </source>
</evidence>
<evidence type="ECO:0000256" key="2">
    <source>
        <dbReference type="ARBA" id="ARBA00023264"/>
    </source>
</evidence>
<dbReference type="GO" id="GO:0006646">
    <property type="term" value="P:phosphatidylethanolamine biosynthetic process"/>
    <property type="evidence" value="ECO:0007669"/>
    <property type="project" value="TreeGrafter"/>
</dbReference>
<evidence type="ECO:0000256" key="4">
    <source>
        <dbReference type="ARBA" id="ARBA00038211"/>
    </source>
</evidence>
<comment type="caution">
    <text evidence="6">The sequence shown here is derived from an EMBL/GenBank/DDBJ whole genome shotgun (WGS) entry which is preliminary data.</text>
</comment>
<keyword evidence="8" id="KW-1185">Reference proteome</keyword>
<sequence length="270" mass="32064">MDEVEVDFELVKDIKNICARFLTSSWSKHKDDIKGRNLIAEDFEDDQLYFAVARKLARYHSQSMPISKLVNFAEDMMKYFANTSPAGFDMEVINESDRKTLDELINFPLEEEYLWTIKVAPKVESRKVFSHNDFWVDNAMLTDSGDSYDERLMILDYELCGYNFRGYDIASALRIAEFRYESIEDEVEVKYLKNECSYETKRRFYEQYLHEIRKMNRKLHPILDTIDHLQMEAEFFALQHYLFYIGTNKALIVQNDEFTFVSILYGSCNQ</sequence>
<dbReference type="Pfam" id="PF01633">
    <property type="entry name" value="Choline_kinase"/>
    <property type="match status" value="1"/>
</dbReference>
<organism evidence="6 8">
    <name type="scientific">Dinothrombium tinctorium</name>
    <dbReference type="NCBI Taxonomy" id="1965070"/>
    <lineage>
        <taxon>Eukaryota</taxon>
        <taxon>Metazoa</taxon>
        <taxon>Ecdysozoa</taxon>
        <taxon>Arthropoda</taxon>
        <taxon>Chelicerata</taxon>
        <taxon>Arachnida</taxon>
        <taxon>Acari</taxon>
        <taxon>Acariformes</taxon>
        <taxon>Trombidiformes</taxon>
        <taxon>Prostigmata</taxon>
        <taxon>Anystina</taxon>
        <taxon>Parasitengona</taxon>
        <taxon>Trombidioidea</taxon>
        <taxon>Trombidiidae</taxon>
        <taxon>Dinothrombium</taxon>
    </lineage>
</organism>
<gene>
    <name evidence="7" type="ORF">B4U79_16463</name>
    <name evidence="6" type="ORF">B4U79_16514</name>
</gene>
<dbReference type="PANTHER" id="PTHR22603:SF66">
    <property type="entry name" value="ETHANOLAMINE KINASE"/>
    <property type="match status" value="1"/>
</dbReference>
<evidence type="ECO:0000313" key="6">
    <source>
        <dbReference type="EMBL" id="RWS03437.1"/>
    </source>
</evidence>
<evidence type="ECO:0000313" key="8">
    <source>
        <dbReference type="Proteomes" id="UP000285301"/>
    </source>
</evidence>
<dbReference type="EMBL" id="NCKU01005995">
    <property type="protein sequence ID" value="RWS03943.1"/>
    <property type="molecule type" value="Genomic_DNA"/>
</dbReference>
<dbReference type="GO" id="GO:0004305">
    <property type="term" value="F:ethanolamine kinase activity"/>
    <property type="evidence" value="ECO:0007669"/>
    <property type="project" value="UniProtKB-EC"/>
</dbReference>
<dbReference type="AlphaFoldDB" id="A0A3S3NIQ4"/>
<keyword evidence="2" id="KW-1208">Phospholipid metabolism</keyword>
<accession>A0A3S3NIQ4</accession>
<comment type="pathway">
    <text evidence="3">Phospholipid metabolism; phosphatidylethanolamine biosynthesis; phosphatidylethanolamine from ethanolamine: step 1/3.</text>
</comment>
<dbReference type="GO" id="GO:0005737">
    <property type="term" value="C:cytoplasm"/>
    <property type="evidence" value="ECO:0007669"/>
    <property type="project" value="TreeGrafter"/>
</dbReference>
<protein>
    <recommendedName>
        <fullName evidence="5">ethanolamine kinase</fullName>
        <ecNumber evidence="5">2.7.1.82</ecNumber>
    </recommendedName>
</protein>
<reference evidence="6 8" key="1">
    <citation type="journal article" date="2018" name="Gigascience">
        <title>Genomes of trombidid mites reveal novel predicted allergens and laterally-transferred genes associated with secondary metabolism.</title>
        <authorList>
            <person name="Dong X."/>
            <person name="Chaisiri K."/>
            <person name="Xia D."/>
            <person name="Armstrong S.D."/>
            <person name="Fang Y."/>
            <person name="Donnelly M.J."/>
            <person name="Kadowaki T."/>
            <person name="McGarry J.W."/>
            <person name="Darby A.C."/>
            <person name="Makepeace B.L."/>
        </authorList>
    </citation>
    <scope>NUCLEOTIDE SEQUENCE [LARGE SCALE GENOMIC DNA]</scope>
    <source>
        <strain evidence="6">UoL-WK</strain>
    </source>
</reference>
<dbReference type="InterPro" id="IPR011009">
    <property type="entry name" value="Kinase-like_dom_sf"/>
</dbReference>
<dbReference type="Gene3D" id="3.90.1200.10">
    <property type="match status" value="1"/>
</dbReference>
<name>A0A3S3NIQ4_9ACAR</name>
<keyword evidence="1" id="KW-0444">Lipid biosynthesis</keyword>
<keyword evidence="6" id="KW-0418">Kinase</keyword>
<evidence type="ECO:0000256" key="5">
    <source>
        <dbReference type="ARBA" id="ARBA00038874"/>
    </source>
</evidence>
<dbReference type="PANTHER" id="PTHR22603">
    <property type="entry name" value="CHOLINE/ETHANOALAMINE KINASE"/>
    <property type="match status" value="1"/>
</dbReference>
<keyword evidence="1" id="KW-0443">Lipid metabolism</keyword>
<keyword evidence="6" id="KW-0808">Transferase</keyword>
<evidence type="ECO:0000256" key="3">
    <source>
        <dbReference type="ARBA" id="ARBA00037883"/>
    </source>
</evidence>
<dbReference type="Proteomes" id="UP000285301">
    <property type="component" value="Unassembled WGS sequence"/>
</dbReference>
<reference evidence="6" key="2">
    <citation type="submission" date="2018-11" db="EMBL/GenBank/DDBJ databases">
        <title>Trombidioid mite genomics.</title>
        <authorList>
            <person name="Dong X."/>
        </authorList>
    </citation>
    <scope>NUCLEOTIDE SEQUENCE</scope>
    <source>
        <strain evidence="6">UoL-WK</strain>
    </source>
</reference>
<dbReference type="STRING" id="1965070.A0A3S3NIQ4"/>
<evidence type="ECO:0000313" key="7">
    <source>
        <dbReference type="EMBL" id="RWS03943.1"/>
    </source>
</evidence>
<dbReference type="SUPFAM" id="SSF56112">
    <property type="entry name" value="Protein kinase-like (PK-like)"/>
    <property type="match status" value="1"/>
</dbReference>
<dbReference type="OrthoDB" id="5796092at2759"/>
<keyword evidence="1" id="KW-0594">Phospholipid biosynthesis</keyword>
<proteinExistence type="inferred from homology"/>
<comment type="similarity">
    <text evidence="4">Belongs to the choline/ethanolamine kinase family.</text>
</comment>